<feature type="compositionally biased region" description="Polar residues" evidence="1">
    <location>
        <begin position="33"/>
        <end position="50"/>
    </location>
</feature>
<evidence type="ECO:0000313" key="3">
    <source>
        <dbReference type="EMBL" id="OBU62980.1"/>
    </source>
</evidence>
<organism evidence="3 4">
    <name type="scientific">Stenotrophomonas maltophilia</name>
    <name type="common">Pseudomonas maltophilia</name>
    <name type="synonym">Xanthomonas maltophilia</name>
    <dbReference type="NCBI Taxonomy" id="40324"/>
    <lineage>
        <taxon>Bacteria</taxon>
        <taxon>Pseudomonadati</taxon>
        <taxon>Pseudomonadota</taxon>
        <taxon>Gammaproteobacteria</taxon>
        <taxon>Lysobacterales</taxon>
        <taxon>Lysobacteraceae</taxon>
        <taxon>Stenotrophomonas</taxon>
        <taxon>Stenotrophomonas maltophilia group</taxon>
    </lineage>
</organism>
<name>A0AAP7L1Y9_STEMA</name>
<dbReference type="Proteomes" id="UP000092125">
    <property type="component" value="Unassembled WGS sequence"/>
</dbReference>
<feature type="signal peptide" evidence="2">
    <location>
        <begin position="1"/>
        <end position="18"/>
    </location>
</feature>
<accession>A0AAP7L1Y9</accession>
<dbReference type="RefSeq" id="WP_065181585.1">
    <property type="nucleotide sequence ID" value="NZ_LYVI01000002.1"/>
</dbReference>
<dbReference type="EMBL" id="LYVI01000002">
    <property type="protein sequence ID" value="OBU62980.1"/>
    <property type="molecule type" value="Genomic_DNA"/>
</dbReference>
<evidence type="ECO:0000313" key="4">
    <source>
        <dbReference type="Proteomes" id="UP000092125"/>
    </source>
</evidence>
<keyword evidence="2" id="KW-0732">Signal</keyword>
<protein>
    <recommendedName>
        <fullName evidence="5">DUF4124 domain-containing protein</fullName>
    </recommendedName>
</protein>
<proteinExistence type="predicted"/>
<reference evidence="3 4" key="1">
    <citation type="submission" date="2016-05" db="EMBL/GenBank/DDBJ databases">
        <title>Draft Genome Sequences of Stenotrophomonas maltophilia Strains Sm32COP, Sm41DVV, Sm46PAILV, SmF3, SmF22, SmSOFb1 and SmCVFa1, Isolated from Different Manures, in France.</title>
        <authorList>
            <person name="Nazaret S."/>
            <person name="Bodilis J."/>
        </authorList>
    </citation>
    <scope>NUCLEOTIDE SEQUENCE [LARGE SCALE GENOMIC DNA]</scope>
    <source>
        <strain evidence="3 4">Sm41DVV</strain>
    </source>
</reference>
<evidence type="ECO:0008006" key="5">
    <source>
        <dbReference type="Google" id="ProtNLM"/>
    </source>
</evidence>
<feature type="region of interest" description="Disordered" evidence="1">
    <location>
        <begin position="33"/>
        <end position="88"/>
    </location>
</feature>
<dbReference type="AlphaFoldDB" id="A0AAP7L1Y9"/>
<comment type="caution">
    <text evidence="3">The sequence shown here is derived from an EMBL/GenBank/DDBJ whole genome shotgun (WGS) entry which is preliminary data.</text>
</comment>
<sequence length="240" mass="25856">MRRALWLVLALLPANAFAEDMVIYRCTFSSSDVPTLQRTPCPEGSTQQIQRVPEPSATPAPRVEPPAGQEMELAPSSAPPPAAADTPRRLDQARTIMEAGMVEPAGGGDAILDSAALPLRTDPASRSDTAPRAPLPPIFQCSSEEGSRYLHEYEAAPPHCVLLDVQGLGGVTPANAASCEVVRDRCEEVPEIQRCGSWQQRLRDARGRERFAAPENLDAARSERERLQAVLEASDCPVPG</sequence>
<evidence type="ECO:0000256" key="1">
    <source>
        <dbReference type="SAM" id="MobiDB-lite"/>
    </source>
</evidence>
<gene>
    <name evidence="3" type="ORF">A9K56_04860</name>
</gene>
<evidence type="ECO:0000256" key="2">
    <source>
        <dbReference type="SAM" id="SignalP"/>
    </source>
</evidence>
<feature type="chain" id="PRO_5042981756" description="DUF4124 domain-containing protein" evidence="2">
    <location>
        <begin position="19"/>
        <end position="240"/>
    </location>
</feature>